<keyword evidence="2" id="KW-1133">Transmembrane helix</keyword>
<dbReference type="Pfam" id="PF05170">
    <property type="entry name" value="AsmA"/>
    <property type="match status" value="2"/>
</dbReference>
<gene>
    <name evidence="4" type="ORF">CJD38_18185</name>
</gene>
<dbReference type="GO" id="GO:0090313">
    <property type="term" value="P:regulation of protein targeting to membrane"/>
    <property type="evidence" value="ECO:0007669"/>
    <property type="project" value="TreeGrafter"/>
</dbReference>
<evidence type="ECO:0000256" key="1">
    <source>
        <dbReference type="SAM" id="MobiDB-lite"/>
    </source>
</evidence>
<feature type="domain" description="AsmA" evidence="3">
    <location>
        <begin position="1"/>
        <end position="188"/>
    </location>
</feature>
<evidence type="ECO:0000313" key="4">
    <source>
        <dbReference type="EMBL" id="PTU27709.1"/>
    </source>
</evidence>
<feature type="compositionally biased region" description="Low complexity" evidence="1">
    <location>
        <begin position="812"/>
        <end position="821"/>
    </location>
</feature>
<keyword evidence="5" id="KW-1185">Reference proteome</keyword>
<dbReference type="PANTHER" id="PTHR30441:SF4">
    <property type="entry name" value="PROTEIN ASMA"/>
    <property type="match status" value="1"/>
</dbReference>
<feature type="region of interest" description="Disordered" evidence="1">
    <location>
        <begin position="783"/>
        <end position="821"/>
    </location>
</feature>
<dbReference type="RefSeq" id="WP_107941909.1">
    <property type="nucleotide sequence ID" value="NZ_QANS01000014.1"/>
</dbReference>
<reference evidence="4 5" key="1">
    <citation type="submission" date="2018-04" db="EMBL/GenBank/DDBJ databases">
        <title>Novel species isolated from glacier.</title>
        <authorList>
            <person name="Liu Q."/>
            <person name="Xin Y.-H."/>
        </authorList>
    </citation>
    <scope>NUCLEOTIDE SEQUENCE [LARGE SCALE GENOMIC DNA]</scope>
    <source>
        <strain evidence="4 5">GT1R17</strain>
    </source>
</reference>
<feature type="compositionally biased region" description="Low complexity" evidence="1">
    <location>
        <begin position="783"/>
        <end position="804"/>
    </location>
</feature>
<dbReference type="GO" id="GO:0005886">
    <property type="term" value="C:plasma membrane"/>
    <property type="evidence" value="ECO:0007669"/>
    <property type="project" value="TreeGrafter"/>
</dbReference>
<evidence type="ECO:0000313" key="5">
    <source>
        <dbReference type="Proteomes" id="UP000244248"/>
    </source>
</evidence>
<dbReference type="EMBL" id="QANS01000014">
    <property type="protein sequence ID" value="PTU27709.1"/>
    <property type="molecule type" value="Genomic_DNA"/>
</dbReference>
<protein>
    <recommendedName>
        <fullName evidence="3">AsmA domain-containing protein</fullName>
    </recommendedName>
</protein>
<evidence type="ECO:0000259" key="3">
    <source>
        <dbReference type="Pfam" id="PF05170"/>
    </source>
</evidence>
<dbReference type="Proteomes" id="UP000244248">
    <property type="component" value="Unassembled WGS sequence"/>
</dbReference>
<comment type="caution">
    <text evidence="4">The sequence shown here is derived from an EMBL/GenBank/DDBJ whole genome shotgun (WGS) entry which is preliminary data.</text>
</comment>
<evidence type="ECO:0000256" key="2">
    <source>
        <dbReference type="SAM" id="Phobius"/>
    </source>
</evidence>
<dbReference type="AlphaFoldDB" id="A0A2T5MB10"/>
<feature type="domain" description="AsmA" evidence="3">
    <location>
        <begin position="232"/>
        <end position="668"/>
    </location>
</feature>
<dbReference type="PANTHER" id="PTHR30441">
    <property type="entry name" value="DUF748 DOMAIN-CONTAINING PROTEIN"/>
    <property type="match status" value="1"/>
</dbReference>
<dbReference type="InterPro" id="IPR007844">
    <property type="entry name" value="AsmA"/>
</dbReference>
<keyword evidence="2" id="KW-0812">Transmembrane</keyword>
<dbReference type="InterPro" id="IPR052894">
    <property type="entry name" value="AsmA-related"/>
</dbReference>
<proteinExistence type="predicted"/>
<dbReference type="OrthoDB" id="9766390at2"/>
<organism evidence="4 5">
    <name type="scientific">Stenotrophobium rhamnosiphilum</name>
    <dbReference type="NCBI Taxonomy" id="2029166"/>
    <lineage>
        <taxon>Bacteria</taxon>
        <taxon>Pseudomonadati</taxon>
        <taxon>Pseudomonadota</taxon>
        <taxon>Gammaproteobacteria</taxon>
        <taxon>Nevskiales</taxon>
        <taxon>Nevskiaceae</taxon>
        <taxon>Stenotrophobium</taxon>
    </lineage>
</organism>
<sequence>MNKPLKIILGIVGGVIALTIVALVAAVMMFDPNSFRGKLSAEIKDRYHRDLLVGDIKLSVFPWLSVKISDVSISNAEGFGKDPFAQVGMLDLGVRLLPLLKSRKIEASGIALSDLTLNLEKNAKGESNWADFTKDDKKDEDKEENKNDIIKLKDIDISGIELKNATVHFNDAQGGKRYAADKLNLSTGGLTSTKVDGVKLDGANISYSDSVGGKSYVVENLNLKTGELSTSQIGGVEMKDVTLRYNDSKANKSYAVEHLNVKTGTLKMGSPADVEIGLSVASKSPEALVDLKLLGTVLANFDAKTYTVNKLKLTADLSGAGVPGGKQTVQLTGNTFFDQGKGVLLLSKTELQAAGITINTDITGTGLSGDTPRLSGPIKIQPFKPREVMSKIGMKPMVTADKDALSSASLNAQYMGTFKSATLSGVALNLDQTAITGNINISDFATKALSFALKVNKLDADRYLAPKAEKTSAKADSSGDAAKKAALNATKIPSDALNALNVNGTLDIGSLKISGVNMSNVQLKLSGEKDKPKQQEISANLYGGQIKATSRVDGTSYAVNTHLQGLNAAPFLKDLVGKDPVSGTGNLNLDIIANGATVGDVRRSLNGSVNFALQNGAVKGFNLGQIIRKAQALATAQAPTAQAAAEQQTDFATFSASGKFVNGILKTDTLDAKSPLLRLTGAGEIDLVNEIINYVAKPTIVETSQGQGGKELDALRGVTIPIQLSGSMYAPKYNVMFGDIAKQQAVKQLTKQFDSHQEEIQKKLNEKLGDKLGGELGGALGKLFGSKKPAPAAPAAAPTEGKPATPAPAAPAPAVETKPGT</sequence>
<feature type="transmembrane region" description="Helical" evidence="2">
    <location>
        <begin position="7"/>
        <end position="30"/>
    </location>
</feature>
<keyword evidence="2" id="KW-0472">Membrane</keyword>
<accession>A0A2T5MB10</accession>
<name>A0A2T5MB10_9GAMM</name>